<evidence type="ECO:0000313" key="2">
    <source>
        <dbReference type="EMBL" id="VEL41173.1"/>
    </source>
</evidence>
<dbReference type="Pfam" id="PF26189">
    <property type="entry name" value="Ig_NPHP4_2nd"/>
    <property type="match status" value="1"/>
</dbReference>
<dbReference type="InterPro" id="IPR058688">
    <property type="entry name" value="Ig_NPHP4_2nd"/>
</dbReference>
<dbReference type="Proteomes" id="UP000784294">
    <property type="component" value="Unassembled WGS sequence"/>
</dbReference>
<dbReference type="AlphaFoldDB" id="A0A448XNS0"/>
<protein>
    <recommendedName>
        <fullName evidence="1">NPHP4 Ig-like domain-containing protein</fullName>
    </recommendedName>
</protein>
<evidence type="ECO:0000313" key="3">
    <source>
        <dbReference type="Proteomes" id="UP000784294"/>
    </source>
</evidence>
<dbReference type="OrthoDB" id="313446at2759"/>
<feature type="domain" description="NPHP4 Ig-like" evidence="1">
    <location>
        <begin position="25"/>
        <end position="103"/>
    </location>
</feature>
<dbReference type="EMBL" id="CAAALY010268221">
    <property type="protein sequence ID" value="VEL41173.1"/>
    <property type="molecule type" value="Genomic_DNA"/>
</dbReference>
<name>A0A448XNS0_9PLAT</name>
<keyword evidence="3" id="KW-1185">Reference proteome</keyword>
<feature type="non-terminal residue" evidence="2">
    <location>
        <position position="103"/>
    </location>
</feature>
<gene>
    <name evidence="2" type="ORF">PXEA_LOCUS34613</name>
</gene>
<reference evidence="2" key="1">
    <citation type="submission" date="2018-11" db="EMBL/GenBank/DDBJ databases">
        <authorList>
            <consortium name="Pathogen Informatics"/>
        </authorList>
    </citation>
    <scope>NUCLEOTIDE SEQUENCE</scope>
</reference>
<organism evidence="2 3">
    <name type="scientific">Protopolystoma xenopodis</name>
    <dbReference type="NCBI Taxonomy" id="117903"/>
    <lineage>
        <taxon>Eukaryota</taxon>
        <taxon>Metazoa</taxon>
        <taxon>Spiralia</taxon>
        <taxon>Lophotrochozoa</taxon>
        <taxon>Platyhelminthes</taxon>
        <taxon>Monogenea</taxon>
        <taxon>Polyopisthocotylea</taxon>
        <taxon>Polystomatidea</taxon>
        <taxon>Polystomatidae</taxon>
        <taxon>Protopolystoma</taxon>
    </lineage>
</organism>
<accession>A0A448XNS0</accession>
<sequence>MNSGELFCQLVVRVVSHPAVVDQAFRFFQPELSFLKRLLRVPITGSAVDSFSAILPQGPPASSAIRQVWTRASDPQVLTESSSSLTGEPVDLLVKVGLGPAPQ</sequence>
<evidence type="ECO:0000259" key="1">
    <source>
        <dbReference type="Pfam" id="PF26189"/>
    </source>
</evidence>
<proteinExistence type="predicted"/>
<comment type="caution">
    <text evidence="2">The sequence shown here is derived from an EMBL/GenBank/DDBJ whole genome shotgun (WGS) entry which is preliminary data.</text>
</comment>